<dbReference type="InterPro" id="IPR029063">
    <property type="entry name" value="SAM-dependent_MTases_sf"/>
</dbReference>
<dbReference type="AlphaFoldDB" id="A0A6A6GZT6"/>
<dbReference type="EMBL" id="ML991828">
    <property type="protein sequence ID" value="KAF2231336.1"/>
    <property type="molecule type" value="Genomic_DNA"/>
</dbReference>
<proteinExistence type="predicted"/>
<reference evidence="1" key="1">
    <citation type="journal article" date="2020" name="Stud. Mycol.">
        <title>101 Dothideomycetes genomes: a test case for predicting lifestyles and emergence of pathogens.</title>
        <authorList>
            <person name="Haridas S."/>
            <person name="Albert R."/>
            <person name="Binder M."/>
            <person name="Bloem J."/>
            <person name="Labutti K."/>
            <person name="Salamov A."/>
            <person name="Andreopoulos B."/>
            <person name="Baker S."/>
            <person name="Barry K."/>
            <person name="Bills G."/>
            <person name="Bluhm B."/>
            <person name="Cannon C."/>
            <person name="Castanera R."/>
            <person name="Culley D."/>
            <person name="Daum C."/>
            <person name="Ezra D."/>
            <person name="Gonzalez J."/>
            <person name="Henrissat B."/>
            <person name="Kuo A."/>
            <person name="Liang C."/>
            <person name="Lipzen A."/>
            <person name="Lutzoni F."/>
            <person name="Magnuson J."/>
            <person name="Mondo S."/>
            <person name="Nolan M."/>
            <person name="Ohm R."/>
            <person name="Pangilinan J."/>
            <person name="Park H.-J."/>
            <person name="Ramirez L."/>
            <person name="Alfaro M."/>
            <person name="Sun H."/>
            <person name="Tritt A."/>
            <person name="Yoshinaga Y."/>
            <person name="Zwiers L.-H."/>
            <person name="Turgeon B."/>
            <person name="Goodwin S."/>
            <person name="Spatafora J."/>
            <person name="Crous P."/>
            <person name="Grigoriev I."/>
        </authorList>
    </citation>
    <scope>NUCLEOTIDE SEQUENCE</scope>
    <source>
        <strain evidence="1">Tuck. ex Michener</strain>
    </source>
</reference>
<dbReference type="GO" id="GO:0008757">
    <property type="term" value="F:S-adenosylmethionine-dependent methyltransferase activity"/>
    <property type="evidence" value="ECO:0007669"/>
    <property type="project" value="UniProtKB-ARBA"/>
</dbReference>
<dbReference type="InterPro" id="IPR019410">
    <property type="entry name" value="Methyltransf_16"/>
</dbReference>
<accession>A0A6A6GZT6</accession>
<dbReference type="Proteomes" id="UP000800092">
    <property type="component" value="Unassembled WGS sequence"/>
</dbReference>
<evidence type="ECO:0008006" key="3">
    <source>
        <dbReference type="Google" id="ProtNLM"/>
    </source>
</evidence>
<organism evidence="1 2">
    <name type="scientific">Viridothelium virens</name>
    <name type="common">Speckled blister lichen</name>
    <name type="synonym">Trypethelium virens</name>
    <dbReference type="NCBI Taxonomy" id="1048519"/>
    <lineage>
        <taxon>Eukaryota</taxon>
        <taxon>Fungi</taxon>
        <taxon>Dikarya</taxon>
        <taxon>Ascomycota</taxon>
        <taxon>Pezizomycotina</taxon>
        <taxon>Dothideomycetes</taxon>
        <taxon>Dothideomycetes incertae sedis</taxon>
        <taxon>Trypetheliales</taxon>
        <taxon>Trypetheliaceae</taxon>
        <taxon>Viridothelium</taxon>
    </lineage>
</organism>
<dbReference type="PANTHER" id="PTHR14614:SF104">
    <property type="entry name" value="N-METHYLTRANSFERASE, PUTATIVE (AFU_ORTHOLOGUE AFUA_1G17750)-RELATED"/>
    <property type="match status" value="1"/>
</dbReference>
<dbReference type="PANTHER" id="PTHR14614">
    <property type="entry name" value="HEPATOCELLULAR CARCINOMA-ASSOCIATED ANTIGEN"/>
    <property type="match status" value="1"/>
</dbReference>
<dbReference type="SUPFAM" id="SSF53335">
    <property type="entry name" value="S-adenosyl-L-methionine-dependent methyltransferases"/>
    <property type="match status" value="1"/>
</dbReference>
<dbReference type="Pfam" id="PF10294">
    <property type="entry name" value="Methyltransf_16"/>
    <property type="match status" value="1"/>
</dbReference>
<protein>
    <recommendedName>
        <fullName evidence="3">Nicotinamide N-methyltransferase</fullName>
    </recommendedName>
</protein>
<dbReference type="OrthoDB" id="407325at2759"/>
<evidence type="ECO:0000313" key="2">
    <source>
        <dbReference type="Proteomes" id="UP000800092"/>
    </source>
</evidence>
<name>A0A6A6GZT6_VIRVR</name>
<evidence type="ECO:0000313" key="1">
    <source>
        <dbReference type="EMBL" id="KAF2231336.1"/>
    </source>
</evidence>
<dbReference type="GO" id="GO:0005737">
    <property type="term" value="C:cytoplasm"/>
    <property type="evidence" value="ECO:0007669"/>
    <property type="project" value="TreeGrafter"/>
</dbReference>
<dbReference type="Gene3D" id="3.40.50.150">
    <property type="entry name" value="Vaccinia Virus protein VP39"/>
    <property type="match status" value="1"/>
</dbReference>
<gene>
    <name evidence="1" type="ORF">EV356DRAFT_525983</name>
</gene>
<keyword evidence="2" id="KW-1185">Reference proteome</keyword>
<sequence>MRLTDRIQTVPDDPEEATDPADIFHDAVGSIFSDDVRDQHGHPSATILYKSEKYGTLKLKVATPEQELDWRLFAHYLWNAGVKMAILWNVAGERVLELGSGCGLPGIVATLAGATEVKLSDYPSPSTFRALHHNIATNVPVSLQSGISAAPHVWGDFFTSSRSRFPLSSSCTLSASQPRHYTRVLAADTYWLQSQHANLARSMLHFLAMEERARVLMIAGFHTGRKVLGRWFETAKKEGLDVEVAWEESGDGAVREWMVGRQEGFEEEKKWMVLAVLKRKR</sequence>